<name>S4PWH0_9NEOP</name>
<dbReference type="EMBL" id="GAIX01006803">
    <property type="protein sequence ID" value="JAA85757.1"/>
    <property type="molecule type" value="Transcribed_RNA"/>
</dbReference>
<accession>S4PWH0</accession>
<organism evidence="1">
    <name type="scientific">Pararge aegeria</name>
    <name type="common">speckled wood butterfly</name>
    <dbReference type="NCBI Taxonomy" id="116150"/>
    <lineage>
        <taxon>Eukaryota</taxon>
        <taxon>Metazoa</taxon>
        <taxon>Ecdysozoa</taxon>
        <taxon>Arthropoda</taxon>
        <taxon>Hexapoda</taxon>
        <taxon>Insecta</taxon>
        <taxon>Pterygota</taxon>
        <taxon>Neoptera</taxon>
        <taxon>Endopterygota</taxon>
        <taxon>Lepidoptera</taxon>
        <taxon>Glossata</taxon>
        <taxon>Ditrysia</taxon>
        <taxon>Papilionoidea</taxon>
        <taxon>Nymphalidae</taxon>
        <taxon>Satyrinae</taxon>
        <taxon>Satyrini</taxon>
        <taxon>Parargina</taxon>
        <taxon>Pararge</taxon>
    </lineage>
</organism>
<proteinExistence type="predicted"/>
<sequence length="73" mass="8581">MHDIIMIIDTGTYRRTLKHTALLLLRCGAVTKLMNDRLQSSNKDIWIMFRSGNKNYWSTRLVSYFPLYRGSPT</sequence>
<protein>
    <submittedName>
        <fullName evidence="1">Uncharacterized protein</fullName>
    </submittedName>
</protein>
<evidence type="ECO:0000313" key="1">
    <source>
        <dbReference type="EMBL" id="JAA85757.1"/>
    </source>
</evidence>
<reference evidence="1" key="2">
    <citation type="submission" date="2013-05" db="EMBL/GenBank/DDBJ databases">
        <authorList>
            <person name="Carter J.-M."/>
            <person name="Baker S.C."/>
            <person name="Pink R."/>
            <person name="Carter D.R.F."/>
            <person name="Collins A."/>
            <person name="Tomlin J."/>
            <person name="Gibbs M."/>
            <person name="Breuker C.J."/>
        </authorList>
    </citation>
    <scope>NUCLEOTIDE SEQUENCE</scope>
    <source>
        <tissue evidence="1">Ovary</tissue>
    </source>
</reference>
<reference evidence="1" key="1">
    <citation type="journal article" date="2013" name="BMC Genomics">
        <title>Unscrambling butterfly oogenesis.</title>
        <authorList>
            <person name="Carter J.M."/>
            <person name="Baker S.C."/>
            <person name="Pink R."/>
            <person name="Carter D.R."/>
            <person name="Collins A."/>
            <person name="Tomlin J."/>
            <person name="Gibbs M."/>
            <person name="Breuker C.J."/>
        </authorList>
    </citation>
    <scope>NUCLEOTIDE SEQUENCE</scope>
    <source>
        <tissue evidence="1">Ovary</tissue>
    </source>
</reference>
<dbReference type="AlphaFoldDB" id="S4PWH0"/>